<feature type="domain" description="Dystroglycan-type cadherin-like" evidence="4">
    <location>
        <begin position="22"/>
        <end position="120"/>
    </location>
</feature>
<dbReference type="SUPFAM" id="SSF49313">
    <property type="entry name" value="Cadherin-like"/>
    <property type="match status" value="4"/>
</dbReference>
<sequence>MALQRIALAGAILTSLSNATPTIDLPLNSQVPPIARVSQPFSYTFPSSTFSSTLPIKYTLSSGPSWLSLNGVTRTLSGTPSANDAGAGVVTGVPISLTATDSSGSITQNATLVVSRNPAPVVSIQPSTQLPALGVFSAPSTLLYHPSTPFKIKFDSSTFSPNDGTSALKYYAVTLDNTPLPSWVTFDESSLSFSGQTPDYQSLIQPPQTFGVKLIASDVEGFSATFINFNFEVGVHLLSFSRVSMSLNVTAGDHVDFTGLEGNLQIDGQAANNSVISSIVVDKPSWLDFDNSTLKFTGTAPVGVVPATITVVATDIYGDTANATIAIAAAGSIFSKSIPRLNATIGSGFLYNMSSYLRNPSDVDISINSTATDSWISFNSTAFILSGHVPMSVSPADIEIMLTATTKSSHRSESQSFKLSLDSATDPSSSTKSSSSHTAQNKSPSQTKVSTSPQANAPNKFSKGVIVAIVLPIALAIAALLLLIFCCQKRRYDAKAASRPPSKSEISGPVLEAASSVPDIVLPPPVALPKPLELDTSGFMHGLTTNEKHVDTWKVAPRQSVRRSHTTADISDKRTSQKSDPGNSGKLVRSYSDNALSQTDTSWRSTQDTAYPTVSRSSRTNSSHRLTRTYSNYSRKGHQRRSARLLSGSAVGAALLESTAPESSAVVTSQPQGSSILNLRDDNFSLAPLENFSVLPKDLNILQAAGPTNTPEGSNRRKSAIRQSRHIVPAIHPRRRSGIGHGGRRSISSLSSMSTRRISIGHGQDWAGDVSRPRSLARNSRTWMTVATNNPSEHNRRSNFSLPSEYSDTYPAENNSNKNNALMSIRQVTKSPDVLSTICPSEASGTSRISRPVSRRLGSSPFFGGSTNRESRILSPKRVRSSYADSLTTARETMTIGSLENTILYGLREESDEALRDSFGISYGLAREGTRQLRSYIQGQMTRNKTRSSILSNESKDSRFDSAASLDQSQMLPESARTRGGNEYEDLVEADDSDGSWETQRSIRDSEGNLIEEYDGDDIIRTAEQIQRPRPHSAAAGGSGSQPTVPGIGYSARVVQGAWRRPISIDTKEVMSSHATVEPGELDYTAYV</sequence>
<protein>
    <recommendedName>
        <fullName evidence="4">Dystroglycan-type cadherin-like domain-containing protein</fullName>
    </recommendedName>
</protein>
<feature type="region of interest" description="Disordered" evidence="1">
    <location>
        <begin position="1027"/>
        <end position="1048"/>
    </location>
</feature>
<dbReference type="InterPro" id="IPR013783">
    <property type="entry name" value="Ig-like_fold"/>
</dbReference>
<dbReference type="STRING" id="2656787.A0A370TQS5"/>
<feature type="chain" id="PRO_5016712128" description="Dystroglycan-type cadherin-like domain-containing protein" evidence="3">
    <location>
        <begin position="20"/>
        <end position="1088"/>
    </location>
</feature>
<feature type="compositionally biased region" description="Acidic residues" evidence="1">
    <location>
        <begin position="983"/>
        <end position="995"/>
    </location>
</feature>
<reference evidence="5 6" key="1">
    <citation type="journal article" date="2018" name="IMA Fungus">
        <title>IMA Genome-F 9: Draft genome sequence of Annulohypoxylon stygium, Aspergillus mulundensis, Berkeleyomyces basicola (syn. Thielaviopsis basicola), Ceratocystis smalleyi, two Cercospora beticola strains, Coleophoma cylindrospora, Fusarium fracticaudum, Phialophora cf. hyalina, and Morchella septimelata.</title>
        <authorList>
            <person name="Wingfield B.D."/>
            <person name="Bills G.F."/>
            <person name="Dong Y."/>
            <person name="Huang W."/>
            <person name="Nel W.J."/>
            <person name="Swalarsk-Parry B.S."/>
            <person name="Vaghefi N."/>
            <person name="Wilken P.M."/>
            <person name="An Z."/>
            <person name="de Beer Z.W."/>
            <person name="De Vos L."/>
            <person name="Chen L."/>
            <person name="Duong T.A."/>
            <person name="Gao Y."/>
            <person name="Hammerbacher A."/>
            <person name="Kikkert J.R."/>
            <person name="Li Y."/>
            <person name="Li H."/>
            <person name="Li K."/>
            <person name="Li Q."/>
            <person name="Liu X."/>
            <person name="Ma X."/>
            <person name="Naidoo K."/>
            <person name="Pethybridge S.J."/>
            <person name="Sun J."/>
            <person name="Steenkamp E.T."/>
            <person name="van der Nest M.A."/>
            <person name="van Wyk S."/>
            <person name="Wingfield M.J."/>
            <person name="Xiong C."/>
            <person name="Yue Q."/>
            <person name="Zhang X."/>
        </authorList>
    </citation>
    <scope>NUCLEOTIDE SEQUENCE [LARGE SCALE GENOMIC DNA]</scope>
    <source>
        <strain evidence="5 6">BP 5553</strain>
    </source>
</reference>
<dbReference type="Proteomes" id="UP000254866">
    <property type="component" value="Unassembled WGS sequence"/>
</dbReference>
<keyword evidence="2" id="KW-1133">Transmembrane helix</keyword>
<comment type="caution">
    <text evidence="5">The sequence shown here is derived from an EMBL/GenBank/DDBJ whole genome shotgun (WGS) entry which is preliminary data.</text>
</comment>
<name>A0A370TQS5_9HELO</name>
<keyword evidence="2" id="KW-0812">Transmembrane</keyword>
<feature type="compositionally biased region" description="Polar residues" evidence="1">
    <location>
        <begin position="439"/>
        <end position="455"/>
    </location>
</feature>
<dbReference type="GO" id="GO:0005509">
    <property type="term" value="F:calcium ion binding"/>
    <property type="evidence" value="ECO:0007669"/>
    <property type="project" value="InterPro"/>
</dbReference>
<feature type="compositionally biased region" description="Polar residues" evidence="1">
    <location>
        <begin position="941"/>
        <end position="953"/>
    </location>
</feature>
<feature type="region of interest" description="Disordered" evidence="1">
    <location>
        <begin position="941"/>
        <end position="1001"/>
    </location>
</feature>
<feature type="transmembrane region" description="Helical" evidence="2">
    <location>
        <begin position="464"/>
        <end position="485"/>
    </location>
</feature>
<proteinExistence type="predicted"/>
<keyword evidence="3" id="KW-0732">Signal</keyword>
<dbReference type="OrthoDB" id="41532at2759"/>
<feature type="region of interest" description="Disordered" evidence="1">
    <location>
        <begin position="413"/>
        <end position="455"/>
    </location>
</feature>
<dbReference type="RefSeq" id="XP_031870542.1">
    <property type="nucleotide sequence ID" value="XM_032013942.1"/>
</dbReference>
<feature type="region of interest" description="Disordered" evidence="1">
    <location>
        <begin position="837"/>
        <end position="869"/>
    </location>
</feature>
<evidence type="ECO:0000256" key="1">
    <source>
        <dbReference type="SAM" id="MobiDB-lite"/>
    </source>
</evidence>
<keyword evidence="6" id="KW-1185">Reference proteome</keyword>
<feature type="region of interest" description="Disordered" evidence="1">
    <location>
        <begin position="550"/>
        <end position="642"/>
    </location>
</feature>
<evidence type="ECO:0000256" key="2">
    <source>
        <dbReference type="SAM" id="Phobius"/>
    </source>
</evidence>
<dbReference type="InterPro" id="IPR015919">
    <property type="entry name" value="Cadherin-like_sf"/>
</dbReference>
<evidence type="ECO:0000313" key="6">
    <source>
        <dbReference type="Proteomes" id="UP000254866"/>
    </source>
</evidence>
<feature type="region of interest" description="Disordered" evidence="1">
    <location>
        <begin position="788"/>
        <end position="818"/>
    </location>
</feature>
<evidence type="ECO:0000256" key="3">
    <source>
        <dbReference type="SAM" id="SignalP"/>
    </source>
</evidence>
<dbReference type="AlphaFoldDB" id="A0A370TQS5"/>
<evidence type="ECO:0000259" key="4">
    <source>
        <dbReference type="SMART" id="SM00736"/>
    </source>
</evidence>
<dbReference type="Gene3D" id="2.60.40.10">
    <property type="entry name" value="Immunoglobulins"/>
    <property type="match status" value="4"/>
</dbReference>
<dbReference type="InterPro" id="IPR006644">
    <property type="entry name" value="Cadg"/>
</dbReference>
<feature type="compositionally biased region" description="Low complexity" evidence="1">
    <location>
        <begin position="423"/>
        <end position="438"/>
    </location>
</feature>
<dbReference type="SMART" id="SM00736">
    <property type="entry name" value="CADG"/>
    <property type="match status" value="3"/>
</dbReference>
<accession>A0A370TQS5</accession>
<feature type="domain" description="Dystroglycan-type cadherin-like" evidence="4">
    <location>
        <begin position="134"/>
        <end position="240"/>
    </location>
</feature>
<dbReference type="GeneID" id="43598168"/>
<feature type="domain" description="Dystroglycan-type cadherin-like" evidence="4">
    <location>
        <begin position="333"/>
        <end position="428"/>
    </location>
</feature>
<feature type="signal peptide" evidence="3">
    <location>
        <begin position="1"/>
        <end position="19"/>
    </location>
</feature>
<gene>
    <name evidence="5" type="ORF">BP5553_05319</name>
</gene>
<keyword evidence="2" id="KW-0472">Membrane</keyword>
<organism evidence="5 6">
    <name type="scientific">Venustampulla echinocandica</name>
    <dbReference type="NCBI Taxonomy" id="2656787"/>
    <lineage>
        <taxon>Eukaryota</taxon>
        <taxon>Fungi</taxon>
        <taxon>Dikarya</taxon>
        <taxon>Ascomycota</taxon>
        <taxon>Pezizomycotina</taxon>
        <taxon>Leotiomycetes</taxon>
        <taxon>Helotiales</taxon>
        <taxon>Pleuroascaceae</taxon>
        <taxon>Venustampulla</taxon>
    </lineage>
</organism>
<evidence type="ECO:0000313" key="5">
    <source>
        <dbReference type="EMBL" id="RDL37886.1"/>
    </source>
</evidence>
<dbReference type="GO" id="GO:0016020">
    <property type="term" value="C:membrane"/>
    <property type="evidence" value="ECO:0007669"/>
    <property type="project" value="InterPro"/>
</dbReference>
<dbReference type="EMBL" id="NPIC01000003">
    <property type="protein sequence ID" value="RDL37886.1"/>
    <property type="molecule type" value="Genomic_DNA"/>
</dbReference>
<feature type="compositionally biased region" description="Polar residues" evidence="1">
    <location>
        <begin position="591"/>
        <end position="634"/>
    </location>
</feature>
<dbReference type="Pfam" id="PF05345">
    <property type="entry name" value="He_PIG"/>
    <property type="match status" value="3"/>
</dbReference>